<gene>
    <name evidence="2" type="ORF">UFOPK2602_00899</name>
    <name evidence="3" type="ORF">UFOPK2806_01160</name>
    <name evidence="4" type="ORF">UFOPK3417_01998</name>
    <name evidence="5" type="ORF">UFOPK4306_02636</name>
</gene>
<proteinExistence type="predicted"/>
<evidence type="ECO:0000313" key="4">
    <source>
        <dbReference type="EMBL" id="CAB4886240.1"/>
    </source>
</evidence>
<dbReference type="GO" id="GO:0005737">
    <property type="term" value="C:cytoplasm"/>
    <property type="evidence" value="ECO:0007669"/>
    <property type="project" value="TreeGrafter"/>
</dbReference>
<dbReference type="EMBL" id="CAFBLR010000279">
    <property type="protein sequence ID" value="CAB4886240.1"/>
    <property type="molecule type" value="Genomic_DNA"/>
</dbReference>
<dbReference type="AlphaFoldDB" id="A0A6J7EZ39"/>
<dbReference type="Pfam" id="PF00850">
    <property type="entry name" value="Hist_deacetyl"/>
    <property type="match status" value="1"/>
</dbReference>
<name>A0A6J7EZ39_9ZZZZ</name>
<dbReference type="EMBL" id="CAEZYY010000012">
    <property type="protein sequence ID" value="CAB4753482.1"/>
    <property type="molecule type" value="Genomic_DNA"/>
</dbReference>
<evidence type="ECO:0000313" key="3">
    <source>
        <dbReference type="EMBL" id="CAB4753482.1"/>
    </source>
</evidence>
<evidence type="ECO:0000313" key="2">
    <source>
        <dbReference type="EMBL" id="CAB4706624.1"/>
    </source>
</evidence>
<dbReference type="SUPFAM" id="SSF52768">
    <property type="entry name" value="Arginase/deacetylase"/>
    <property type="match status" value="1"/>
</dbReference>
<evidence type="ECO:0000313" key="5">
    <source>
        <dbReference type="EMBL" id="CAB5069004.1"/>
    </source>
</evidence>
<dbReference type="GO" id="GO:0000118">
    <property type="term" value="C:histone deacetylase complex"/>
    <property type="evidence" value="ECO:0007669"/>
    <property type="project" value="TreeGrafter"/>
</dbReference>
<dbReference type="InterPro" id="IPR023696">
    <property type="entry name" value="Ureohydrolase_dom_sf"/>
</dbReference>
<dbReference type="InterPro" id="IPR023801">
    <property type="entry name" value="His_deacetylse_dom"/>
</dbReference>
<accession>A0A6J7EZ39</accession>
<dbReference type="EMBL" id="CAFBQP010000184">
    <property type="protein sequence ID" value="CAB5069004.1"/>
    <property type="molecule type" value="Genomic_DNA"/>
</dbReference>
<dbReference type="PRINTS" id="PR01270">
    <property type="entry name" value="HDASUPER"/>
</dbReference>
<dbReference type="GO" id="GO:0040029">
    <property type="term" value="P:epigenetic regulation of gene expression"/>
    <property type="evidence" value="ECO:0007669"/>
    <property type="project" value="TreeGrafter"/>
</dbReference>
<dbReference type="GO" id="GO:0004407">
    <property type="term" value="F:histone deacetylase activity"/>
    <property type="evidence" value="ECO:0007669"/>
    <property type="project" value="TreeGrafter"/>
</dbReference>
<dbReference type="CDD" id="cd09996">
    <property type="entry name" value="HDAC_classII_1"/>
    <property type="match status" value="1"/>
</dbReference>
<protein>
    <submittedName>
        <fullName evidence="4">Unannotated protein</fullName>
    </submittedName>
</protein>
<dbReference type="EMBL" id="CAEZXX010000050">
    <property type="protein sequence ID" value="CAB4706624.1"/>
    <property type="molecule type" value="Genomic_DNA"/>
</dbReference>
<dbReference type="InterPro" id="IPR037138">
    <property type="entry name" value="His_deacetylse_dom_sf"/>
</dbReference>
<reference evidence="4" key="1">
    <citation type="submission" date="2020-05" db="EMBL/GenBank/DDBJ databases">
        <authorList>
            <person name="Chiriac C."/>
            <person name="Salcher M."/>
            <person name="Ghai R."/>
            <person name="Kavagutti S V."/>
        </authorList>
    </citation>
    <scope>NUCLEOTIDE SEQUENCE</scope>
</reference>
<organism evidence="4">
    <name type="scientific">freshwater metagenome</name>
    <dbReference type="NCBI Taxonomy" id="449393"/>
    <lineage>
        <taxon>unclassified sequences</taxon>
        <taxon>metagenomes</taxon>
        <taxon>ecological metagenomes</taxon>
    </lineage>
</organism>
<dbReference type="PANTHER" id="PTHR10625:SF31">
    <property type="entry name" value="HISTONE DEACETYLASE DOMAIN-CONTAINING PROTEIN"/>
    <property type="match status" value="1"/>
</dbReference>
<sequence length="373" mass="39379">MSTSSSRTGYLYHEIYGWHDTGSGPMFPSNGFGGIQPMPHPENAETKRRMHELIVVSGLINHLHRLEPSQATEADILRCHTAEHLAAIKAGSLQPKGGDAGDGVSPFGNGGYEIALLAAGGVMSVVDAVLSGEVRNGYALVRPPGHHAVPSMGMGFCMFNNIGIAARHAQANRGVGRIAIVDWDVHHGNGTQAIFYDDPSVLTISVHQDNCFPPSSGLLTETGEGAGKGTALNVPLPPGSGNPAYEYAMRNVVVPALERFKPEIILVSSGFDASLMDPLARQMVTSAGYRLLTSILMEAADRLCNGRIAMSHEGGYNPMYVPFCGLAVMEQLSGHHTLDDPFAAFDYMAGGPMLAHQQAVVDAAAANIAGIPA</sequence>
<dbReference type="PANTHER" id="PTHR10625">
    <property type="entry name" value="HISTONE DEACETYLASE HDAC1-RELATED"/>
    <property type="match status" value="1"/>
</dbReference>
<dbReference type="Gene3D" id="3.40.800.20">
    <property type="entry name" value="Histone deacetylase domain"/>
    <property type="match status" value="1"/>
</dbReference>
<evidence type="ECO:0000259" key="1">
    <source>
        <dbReference type="Pfam" id="PF00850"/>
    </source>
</evidence>
<feature type="domain" description="Histone deacetylase" evidence="1">
    <location>
        <begin position="40"/>
        <end position="329"/>
    </location>
</feature>
<dbReference type="InterPro" id="IPR000286">
    <property type="entry name" value="HDACs"/>
</dbReference>